<accession>A0A9W8RLB3</accession>
<feature type="chain" id="PRO_5040763714" evidence="1">
    <location>
        <begin position="17"/>
        <end position="59"/>
    </location>
</feature>
<keyword evidence="1" id="KW-0732">Signal</keyword>
<protein>
    <submittedName>
        <fullName evidence="2">Uncharacterized protein</fullName>
    </submittedName>
</protein>
<comment type="caution">
    <text evidence="2">The sequence shown here is derived from an EMBL/GenBank/DDBJ whole genome shotgun (WGS) entry which is preliminary data.</text>
</comment>
<name>A0A9W8RLB3_9HYPO</name>
<dbReference type="Proteomes" id="UP001152087">
    <property type="component" value="Unassembled WGS sequence"/>
</dbReference>
<dbReference type="EMBL" id="JAOQAV010000001">
    <property type="protein sequence ID" value="KAJ4198201.1"/>
    <property type="molecule type" value="Genomic_DNA"/>
</dbReference>
<keyword evidence="3" id="KW-1185">Reference proteome</keyword>
<reference evidence="2" key="1">
    <citation type="submission" date="2022-09" db="EMBL/GenBank/DDBJ databases">
        <title>Fusarium specimens isolated from Avocado Roots.</title>
        <authorList>
            <person name="Stajich J."/>
            <person name="Roper C."/>
            <person name="Heimlech-Rivalta G."/>
        </authorList>
    </citation>
    <scope>NUCLEOTIDE SEQUENCE</scope>
    <source>
        <strain evidence="2">A02</strain>
    </source>
</reference>
<dbReference type="AlphaFoldDB" id="A0A9W8RLB3"/>
<evidence type="ECO:0000256" key="1">
    <source>
        <dbReference type="SAM" id="SignalP"/>
    </source>
</evidence>
<proteinExistence type="predicted"/>
<gene>
    <name evidence="2" type="ORF">NW755_000889</name>
</gene>
<sequence length="59" mass="6165">MHFSYLLLALVGTAMAAPQLVAQQCCCCNLATGKYECFNPPKSQGCNCPAVVCPEPAAS</sequence>
<evidence type="ECO:0000313" key="3">
    <source>
        <dbReference type="Proteomes" id="UP001152087"/>
    </source>
</evidence>
<feature type="signal peptide" evidence="1">
    <location>
        <begin position="1"/>
        <end position="16"/>
    </location>
</feature>
<evidence type="ECO:0000313" key="2">
    <source>
        <dbReference type="EMBL" id="KAJ4198201.1"/>
    </source>
</evidence>
<organism evidence="2 3">
    <name type="scientific">Fusarium falciforme</name>
    <dbReference type="NCBI Taxonomy" id="195108"/>
    <lineage>
        <taxon>Eukaryota</taxon>
        <taxon>Fungi</taxon>
        <taxon>Dikarya</taxon>
        <taxon>Ascomycota</taxon>
        <taxon>Pezizomycotina</taxon>
        <taxon>Sordariomycetes</taxon>
        <taxon>Hypocreomycetidae</taxon>
        <taxon>Hypocreales</taxon>
        <taxon>Nectriaceae</taxon>
        <taxon>Fusarium</taxon>
        <taxon>Fusarium solani species complex</taxon>
    </lineage>
</organism>
<dbReference type="OrthoDB" id="4950117at2759"/>